<keyword evidence="4" id="KW-0547">Nucleotide-binding</keyword>
<evidence type="ECO:0000256" key="1">
    <source>
        <dbReference type="ARBA" id="ARBA00004635"/>
    </source>
</evidence>
<comment type="caution">
    <text evidence="8">The sequence shown here is derived from an EMBL/GenBank/DDBJ whole genome shotgun (WGS) entry which is preliminary data.</text>
</comment>
<dbReference type="PROSITE" id="PS51419">
    <property type="entry name" value="RAB"/>
    <property type="match status" value="1"/>
</dbReference>
<dbReference type="PRINTS" id="PR00449">
    <property type="entry name" value="RASTRNSFRMNG"/>
</dbReference>
<feature type="non-terminal residue" evidence="8">
    <location>
        <position position="1"/>
    </location>
</feature>
<feature type="non-terminal residue" evidence="8">
    <location>
        <position position="63"/>
    </location>
</feature>
<reference evidence="8" key="1">
    <citation type="submission" date="2019-10" db="EMBL/GenBank/DDBJ databases">
        <title>Bird 10,000 Genomes (B10K) Project - Family phase.</title>
        <authorList>
            <person name="Zhang G."/>
        </authorList>
    </citation>
    <scope>NUCLEOTIDE SEQUENCE</scope>
    <source>
        <strain evidence="8">B10K-DU-002-69</strain>
        <tissue evidence="8">Muscle</tissue>
    </source>
</reference>
<dbReference type="OrthoDB" id="9989112at2759"/>
<evidence type="ECO:0000256" key="4">
    <source>
        <dbReference type="ARBA" id="ARBA00022741"/>
    </source>
</evidence>
<dbReference type="AlphaFoldDB" id="A0A851DQM6"/>
<dbReference type="GO" id="GO:0003925">
    <property type="term" value="F:G protein activity"/>
    <property type="evidence" value="ECO:0007669"/>
    <property type="project" value="UniProtKB-EC"/>
</dbReference>
<evidence type="ECO:0000313" key="9">
    <source>
        <dbReference type="Proteomes" id="UP000660247"/>
    </source>
</evidence>
<dbReference type="Gene3D" id="3.40.50.300">
    <property type="entry name" value="P-loop containing nucleotide triphosphate hydrolases"/>
    <property type="match status" value="1"/>
</dbReference>
<dbReference type="EMBL" id="WEIS01091620">
    <property type="protein sequence ID" value="NWI70498.1"/>
    <property type="molecule type" value="Genomic_DNA"/>
</dbReference>
<dbReference type="InterPro" id="IPR027417">
    <property type="entry name" value="P-loop_NTPase"/>
</dbReference>
<evidence type="ECO:0000256" key="3">
    <source>
        <dbReference type="ARBA" id="ARBA00011984"/>
    </source>
</evidence>
<evidence type="ECO:0000256" key="6">
    <source>
        <dbReference type="ARBA" id="ARBA00023289"/>
    </source>
</evidence>
<dbReference type="GO" id="GO:0016020">
    <property type="term" value="C:membrane"/>
    <property type="evidence" value="ECO:0007669"/>
    <property type="project" value="UniProtKB-SubCell"/>
</dbReference>
<keyword evidence="5" id="KW-0342">GTP-binding</keyword>
<comment type="catalytic activity">
    <reaction evidence="7">
        <text>GTP + H2O = GDP + phosphate + H(+)</text>
        <dbReference type="Rhea" id="RHEA:19669"/>
        <dbReference type="ChEBI" id="CHEBI:15377"/>
        <dbReference type="ChEBI" id="CHEBI:15378"/>
        <dbReference type="ChEBI" id="CHEBI:37565"/>
        <dbReference type="ChEBI" id="CHEBI:43474"/>
        <dbReference type="ChEBI" id="CHEBI:58189"/>
        <dbReference type="EC" id="3.6.5.2"/>
    </reaction>
    <physiologicalReaction direction="left-to-right" evidence="7">
        <dbReference type="Rhea" id="RHEA:19670"/>
    </physiologicalReaction>
</comment>
<accession>A0A851DQM6</accession>
<dbReference type="EC" id="3.6.5.2" evidence="3"/>
<dbReference type="SMART" id="SM00175">
    <property type="entry name" value="RAB"/>
    <property type="match status" value="1"/>
</dbReference>
<keyword evidence="9" id="KW-1185">Reference proteome</keyword>
<evidence type="ECO:0000313" key="8">
    <source>
        <dbReference type="EMBL" id="NWI70498.1"/>
    </source>
</evidence>
<comment type="similarity">
    <text evidence="2">Belongs to the small GTPase superfamily. Rab family.</text>
</comment>
<evidence type="ECO:0000256" key="7">
    <source>
        <dbReference type="ARBA" id="ARBA00047660"/>
    </source>
</evidence>
<evidence type="ECO:0000256" key="2">
    <source>
        <dbReference type="ARBA" id="ARBA00006270"/>
    </source>
</evidence>
<dbReference type="SUPFAM" id="SSF52540">
    <property type="entry name" value="P-loop containing nucleoside triphosphate hydrolases"/>
    <property type="match status" value="1"/>
</dbReference>
<comment type="subcellular location">
    <subcellularLocation>
        <location evidence="1">Membrane</location>
        <topology evidence="1">Lipid-anchor</topology>
    </subcellularLocation>
</comment>
<dbReference type="InterPro" id="IPR001806">
    <property type="entry name" value="Small_GTPase"/>
</dbReference>
<dbReference type="Pfam" id="PF00071">
    <property type="entry name" value="Ras"/>
    <property type="match status" value="1"/>
</dbReference>
<proteinExistence type="inferred from homology"/>
<organism evidence="8 9">
    <name type="scientific">Todus mexicanus</name>
    <name type="common">Puerto Rican tody</name>
    <dbReference type="NCBI Taxonomy" id="135184"/>
    <lineage>
        <taxon>Eukaryota</taxon>
        <taxon>Metazoa</taxon>
        <taxon>Chordata</taxon>
        <taxon>Craniata</taxon>
        <taxon>Vertebrata</taxon>
        <taxon>Euteleostomi</taxon>
        <taxon>Archelosauria</taxon>
        <taxon>Archosauria</taxon>
        <taxon>Dinosauria</taxon>
        <taxon>Saurischia</taxon>
        <taxon>Theropoda</taxon>
        <taxon>Coelurosauria</taxon>
        <taxon>Aves</taxon>
        <taxon>Neognathae</taxon>
        <taxon>Neoaves</taxon>
        <taxon>Telluraves</taxon>
        <taxon>Coraciimorphae</taxon>
        <taxon>Coraciiformes</taxon>
        <taxon>Todidae</taxon>
        <taxon>Todus</taxon>
    </lineage>
</organism>
<dbReference type="PANTHER" id="PTHR47980">
    <property type="entry name" value="LD44762P"/>
    <property type="match status" value="1"/>
</dbReference>
<evidence type="ECO:0000256" key="5">
    <source>
        <dbReference type="ARBA" id="ARBA00023134"/>
    </source>
</evidence>
<dbReference type="GO" id="GO:0005525">
    <property type="term" value="F:GTP binding"/>
    <property type="evidence" value="ECO:0007669"/>
    <property type="project" value="UniProtKB-KW"/>
</dbReference>
<dbReference type="InterPro" id="IPR050305">
    <property type="entry name" value="Small_GTPase_Rab"/>
</dbReference>
<dbReference type="FunFam" id="3.40.50.300:FF:001447">
    <property type="entry name" value="Ras-related protein Rab-1B"/>
    <property type="match status" value="1"/>
</dbReference>
<keyword evidence="6" id="KW-0636">Prenylation</keyword>
<sequence length="63" mass="7195">KMAKTYDYLFKLLLIGDSGVGKTCALFRFSEDAFNATFISTIGIDFKIRTIELDGKKIKLQIW</sequence>
<name>A0A851DQM6_TODME</name>
<dbReference type="Proteomes" id="UP000660247">
    <property type="component" value="Unassembled WGS sequence"/>
</dbReference>
<keyword evidence="6" id="KW-0449">Lipoprotein</keyword>
<gene>
    <name evidence="8" type="primary">Rab8a</name>
    <name evidence="8" type="ORF">TODMEX_R03684</name>
</gene>
<protein>
    <recommendedName>
        <fullName evidence="3">small monomeric GTPase</fullName>
        <ecNumber evidence="3">3.6.5.2</ecNumber>
    </recommendedName>
</protein>